<dbReference type="RefSeq" id="WP_035015544.1">
    <property type="nucleotide sequence ID" value="NZ_ARZY01000030.1"/>
</dbReference>
<evidence type="ECO:0000259" key="3">
    <source>
        <dbReference type="Pfam" id="PF03364"/>
    </source>
</evidence>
<keyword evidence="5" id="KW-1185">Reference proteome</keyword>
<dbReference type="InterPro" id="IPR005031">
    <property type="entry name" value="COQ10_START"/>
</dbReference>
<name>W7QUX4_9ALTE</name>
<dbReference type="InterPro" id="IPR044996">
    <property type="entry name" value="COQ10-like"/>
</dbReference>
<dbReference type="eggNOG" id="COG2867">
    <property type="taxonomic scope" value="Bacteria"/>
</dbReference>
<dbReference type="STRING" id="1328313.DS2_14474"/>
<dbReference type="PANTHER" id="PTHR12901">
    <property type="entry name" value="SPERM PROTEIN HOMOLOG"/>
    <property type="match status" value="1"/>
</dbReference>
<proteinExistence type="inferred from homology"/>
<dbReference type="InterPro" id="IPR023393">
    <property type="entry name" value="START-like_dom_sf"/>
</dbReference>
<evidence type="ECO:0000313" key="4">
    <source>
        <dbReference type="EMBL" id="EWH09085.1"/>
    </source>
</evidence>
<comment type="caution">
    <text evidence="4">The sequence shown here is derived from an EMBL/GenBank/DDBJ whole genome shotgun (WGS) entry which is preliminary data.</text>
</comment>
<evidence type="ECO:0000313" key="5">
    <source>
        <dbReference type="Proteomes" id="UP000019276"/>
    </source>
</evidence>
<sequence length="143" mass="16146">MPKIHRHALVMHSAEQMYNLVNDVNAYPQFVPDCLGAKIIEQSENELKASLQIGKAGIGKWFTTHNTMVKNHSVKIELIDGPFKKLTGLWQFQSLDEDACKVILDLEFEFSTKLIEAAFGSIFNHMANQMVKAFTSRASKVYA</sequence>
<keyword evidence="2" id="KW-1277">Toxin-antitoxin system</keyword>
<protein>
    <submittedName>
        <fullName evidence="4">Cyclase/dehydrase</fullName>
    </submittedName>
</protein>
<organism evidence="4 5">
    <name type="scientific">Catenovulum agarivorans DS-2</name>
    <dbReference type="NCBI Taxonomy" id="1328313"/>
    <lineage>
        <taxon>Bacteria</taxon>
        <taxon>Pseudomonadati</taxon>
        <taxon>Pseudomonadota</taxon>
        <taxon>Gammaproteobacteria</taxon>
        <taxon>Alteromonadales</taxon>
        <taxon>Alteromonadaceae</taxon>
        <taxon>Catenovulum</taxon>
    </lineage>
</organism>
<dbReference type="OrthoDB" id="9804759at2"/>
<evidence type="ECO:0000256" key="1">
    <source>
        <dbReference type="ARBA" id="ARBA00008918"/>
    </source>
</evidence>
<dbReference type="Gene3D" id="3.30.530.20">
    <property type="match status" value="1"/>
</dbReference>
<dbReference type="SUPFAM" id="SSF55961">
    <property type="entry name" value="Bet v1-like"/>
    <property type="match status" value="1"/>
</dbReference>
<comment type="similarity">
    <text evidence="1">Belongs to the ribosome association toxin RatA family.</text>
</comment>
<dbReference type="EMBL" id="ARZY01000030">
    <property type="protein sequence ID" value="EWH09085.1"/>
    <property type="molecule type" value="Genomic_DNA"/>
</dbReference>
<dbReference type="Proteomes" id="UP000019276">
    <property type="component" value="Unassembled WGS sequence"/>
</dbReference>
<accession>W7QUX4</accession>
<evidence type="ECO:0000256" key="2">
    <source>
        <dbReference type="ARBA" id="ARBA00022649"/>
    </source>
</evidence>
<reference evidence="4 5" key="1">
    <citation type="journal article" date="2014" name="Genome Announc.">
        <title>Draft Genome Sequence of the Agar-Degrading Bacterium Catenovulum sp. Strain DS-2, Isolated from Intestines of Haliotis diversicolor.</title>
        <authorList>
            <person name="Shan D."/>
            <person name="Li X."/>
            <person name="Gu Z."/>
            <person name="Wei G."/>
            <person name="Gao Z."/>
            <person name="Shao Z."/>
        </authorList>
    </citation>
    <scope>NUCLEOTIDE SEQUENCE [LARGE SCALE GENOMIC DNA]</scope>
    <source>
        <strain evidence="4 5">DS-2</strain>
    </source>
</reference>
<gene>
    <name evidence="4" type="ORF">DS2_14474</name>
</gene>
<dbReference type="GO" id="GO:0045333">
    <property type="term" value="P:cellular respiration"/>
    <property type="evidence" value="ECO:0007669"/>
    <property type="project" value="InterPro"/>
</dbReference>
<feature type="domain" description="Coenzyme Q-binding protein COQ10 START" evidence="3">
    <location>
        <begin position="12"/>
        <end position="135"/>
    </location>
</feature>
<dbReference type="GO" id="GO:0048039">
    <property type="term" value="F:ubiquinone binding"/>
    <property type="evidence" value="ECO:0007669"/>
    <property type="project" value="InterPro"/>
</dbReference>
<dbReference type="AlphaFoldDB" id="W7QUX4"/>
<dbReference type="PATRIC" id="fig|1328313.3.peg.2951"/>
<dbReference type="Pfam" id="PF03364">
    <property type="entry name" value="Polyketide_cyc"/>
    <property type="match status" value="1"/>
</dbReference>
<dbReference type="CDD" id="cd07813">
    <property type="entry name" value="COQ10p_like"/>
    <property type="match status" value="1"/>
</dbReference>
<dbReference type="PANTHER" id="PTHR12901:SF10">
    <property type="entry name" value="COENZYME Q-BINDING PROTEIN COQ10, MITOCHONDRIAL"/>
    <property type="match status" value="1"/>
</dbReference>